<evidence type="ECO:0008006" key="3">
    <source>
        <dbReference type="Google" id="ProtNLM"/>
    </source>
</evidence>
<dbReference type="AlphaFoldDB" id="A0A2T0M2A2"/>
<dbReference type="OrthoDB" id="3829223at2"/>
<reference evidence="1 2" key="1">
    <citation type="submission" date="2018-03" db="EMBL/GenBank/DDBJ databases">
        <title>Genomic Encyclopedia of Type Strains, Phase III (KMG-III): the genomes of soil and plant-associated and newly described type strains.</title>
        <authorList>
            <person name="Whitman W."/>
        </authorList>
    </citation>
    <scope>NUCLEOTIDE SEQUENCE [LARGE SCALE GENOMIC DNA]</scope>
    <source>
        <strain evidence="1 2">CGMCC 4.7104</strain>
    </source>
</reference>
<keyword evidence="2" id="KW-1185">Reference proteome</keyword>
<dbReference type="Proteomes" id="UP000238312">
    <property type="component" value="Unassembled WGS sequence"/>
</dbReference>
<gene>
    <name evidence="1" type="ORF">B0I32_13659</name>
</gene>
<dbReference type="Gene3D" id="3.30.1310.10">
    <property type="entry name" value="Nucleoid-associated protein YbaB-like domain"/>
    <property type="match status" value="1"/>
</dbReference>
<name>A0A2T0M2A2_9ACTN</name>
<dbReference type="InterPro" id="IPR036894">
    <property type="entry name" value="YbaB-like_sf"/>
</dbReference>
<accession>A0A2T0M2A2</accession>
<protein>
    <recommendedName>
        <fullName evidence="3">YbaB/EbfC DNA-binding family protein</fullName>
    </recommendedName>
</protein>
<comment type="caution">
    <text evidence="1">The sequence shown here is derived from an EMBL/GenBank/DDBJ whole genome shotgun (WGS) entry which is preliminary data.</text>
</comment>
<dbReference type="EMBL" id="PVNG01000036">
    <property type="protein sequence ID" value="PRX50829.1"/>
    <property type="molecule type" value="Genomic_DNA"/>
</dbReference>
<organism evidence="1 2">
    <name type="scientific">Nonomuraea fuscirosea</name>
    <dbReference type="NCBI Taxonomy" id="1291556"/>
    <lineage>
        <taxon>Bacteria</taxon>
        <taxon>Bacillati</taxon>
        <taxon>Actinomycetota</taxon>
        <taxon>Actinomycetes</taxon>
        <taxon>Streptosporangiales</taxon>
        <taxon>Streptosporangiaceae</taxon>
        <taxon>Nonomuraea</taxon>
    </lineage>
</organism>
<proteinExistence type="predicted"/>
<evidence type="ECO:0000313" key="1">
    <source>
        <dbReference type="EMBL" id="PRX50829.1"/>
    </source>
</evidence>
<evidence type="ECO:0000313" key="2">
    <source>
        <dbReference type="Proteomes" id="UP000238312"/>
    </source>
</evidence>
<sequence>MTERERRTGDPELDRIMTEFRANSQEYAGVMAGIGDVVGQAAGRDDRIRVRVSSSGQLVGLHLDPRVMRMSSHELAETIMDLSRQATEDAARRVMELTRPYLDIDGR</sequence>
<dbReference type="RefSeq" id="WP_106252503.1">
    <property type="nucleotide sequence ID" value="NZ_JBFAIB010000056.1"/>
</dbReference>